<feature type="transmembrane region" description="Helical" evidence="8">
    <location>
        <begin position="192"/>
        <end position="208"/>
    </location>
</feature>
<proteinExistence type="inferred from homology"/>
<keyword evidence="6 8" id="KW-1133">Transmembrane helix</keyword>
<evidence type="ECO:0000313" key="10">
    <source>
        <dbReference type="Proteomes" id="UP001431131"/>
    </source>
</evidence>
<evidence type="ECO:0000256" key="6">
    <source>
        <dbReference type="ARBA" id="ARBA00022989"/>
    </source>
</evidence>
<evidence type="ECO:0000256" key="3">
    <source>
        <dbReference type="ARBA" id="ARBA00022448"/>
    </source>
</evidence>
<dbReference type="Proteomes" id="UP001431131">
    <property type="component" value="Unassembled WGS sequence"/>
</dbReference>
<dbReference type="EMBL" id="JAKTTI010000040">
    <property type="protein sequence ID" value="MCH1627372.1"/>
    <property type="molecule type" value="Genomic_DNA"/>
</dbReference>
<keyword evidence="4" id="KW-0309">Germination</keyword>
<feature type="transmembrane region" description="Helical" evidence="8">
    <location>
        <begin position="81"/>
        <end position="101"/>
    </location>
</feature>
<dbReference type="AlphaFoldDB" id="A0AAW5EBM6"/>
<protein>
    <submittedName>
        <fullName evidence="9">Spore germination protein</fullName>
    </submittedName>
</protein>
<name>A0AAW5EBM6_9BACI</name>
<keyword evidence="10" id="KW-1185">Reference proteome</keyword>
<evidence type="ECO:0000256" key="7">
    <source>
        <dbReference type="ARBA" id="ARBA00023136"/>
    </source>
</evidence>
<comment type="caution">
    <text evidence="9">The sequence shown here is derived from an EMBL/GenBank/DDBJ whole genome shotgun (WGS) entry which is preliminary data.</text>
</comment>
<dbReference type="RefSeq" id="WP_240257293.1">
    <property type="nucleotide sequence ID" value="NZ_JAKTTI010000040.1"/>
</dbReference>
<evidence type="ECO:0000256" key="8">
    <source>
        <dbReference type="SAM" id="Phobius"/>
    </source>
</evidence>
<feature type="transmembrane region" description="Helical" evidence="8">
    <location>
        <begin position="145"/>
        <end position="165"/>
    </location>
</feature>
<feature type="transmembrane region" description="Helical" evidence="8">
    <location>
        <begin position="274"/>
        <end position="298"/>
    </location>
</feature>
<dbReference type="GO" id="GO:0016020">
    <property type="term" value="C:membrane"/>
    <property type="evidence" value="ECO:0007669"/>
    <property type="project" value="UniProtKB-SubCell"/>
</dbReference>
<feature type="transmembrane region" description="Helical" evidence="8">
    <location>
        <begin position="335"/>
        <end position="354"/>
    </location>
</feature>
<dbReference type="GO" id="GO:0009847">
    <property type="term" value="P:spore germination"/>
    <property type="evidence" value="ECO:0007669"/>
    <property type="project" value="InterPro"/>
</dbReference>
<evidence type="ECO:0000256" key="5">
    <source>
        <dbReference type="ARBA" id="ARBA00022692"/>
    </source>
</evidence>
<feature type="transmembrane region" description="Helical" evidence="8">
    <location>
        <begin position="220"/>
        <end position="239"/>
    </location>
</feature>
<accession>A0AAW5EBM6</accession>
<feature type="transmembrane region" description="Helical" evidence="8">
    <location>
        <begin position="12"/>
        <end position="34"/>
    </location>
</feature>
<keyword evidence="7 8" id="KW-0472">Membrane</keyword>
<evidence type="ECO:0000256" key="1">
    <source>
        <dbReference type="ARBA" id="ARBA00004141"/>
    </source>
</evidence>
<evidence type="ECO:0000256" key="4">
    <source>
        <dbReference type="ARBA" id="ARBA00022544"/>
    </source>
</evidence>
<evidence type="ECO:0000313" key="9">
    <source>
        <dbReference type="EMBL" id="MCH1627372.1"/>
    </source>
</evidence>
<dbReference type="PANTHER" id="PTHR34975">
    <property type="entry name" value="SPORE GERMINATION PROTEIN A2"/>
    <property type="match status" value="1"/>
</dbReference>
<feature type="transmembrane region" description="Helical" evidence="8">
    <location>
        <begin position="305"/>
        <end position="329"/>
    </location>
</feature>
<dbReference type="Pfam" id="PF03845">
    <property type="entry name" value="Spore_permease"/>
    <property type="match status" value="1"/>
</dbReference>
<gene>
    <name evidence="9" type="ORF">MJG50_18715</name>
</gene>
<feature type="transmembrane region" description="Helical" evidence="8">
    <location>
        <begin position="113"/>
        <end position="133"/>
    </location>
</feature>
<sequence length="368" mass="41651">MKEQKGKIGIREYVAIILLTVGVKLSDDTPAIIIEHVDSALWIVPLLIGLLSFIPIYLLIKVITTYKNKNLHDVILHLFGRYLGVVISLGLLLMGTASLIVDSAVYVDILGTMYYTETPSIIIYCVLVAICAYGGKKGLEQIGSVAWLVLFYVKISLLMALILTLRNSNLSFMFPILGSGGWEIIKESTSHISIYGDFFYLGLIAPYLTSAKVFKKGTLLALLIITIELSLSFLIYIFLFDYPSLKMLNYPYHEIIRYISVGFLTNIETFFLPIWLLAAFVRFSFYLYLISLFLGGIFNIKNFEYLIPTIATIIVIIGMVPESPTFTIFFLRERLLYIISPLFIILPCLMWLLAKIKGDLKHEKDTKS</sequence>
<reference evidence="9" key="1">
    <citation type="submission" date="2022-02" db="EMBL/GenBank/DDBJ databases">
        <title>Fredinandcohnia quinoae sp. nov. isolated from Chenopodium quinoa seeds.</title>
        <authorList>
            <person name="Saati-Santamaria Z."/>
            <person name="Flores-Felix J.D."/>
            <person name="Igual J.M."/>
            <person name="Velazquez E."/>
            <person name="Garcia-Fraile P."/>
            <person name="Martinez-Molina E."/>
        </authorList>
    </citation>
    <scope>NUCLEOTIDE SEQUENCE</scope>
    <source>
        <strain evidence="9">SECRCQ15</strain>
    </source>
</reference>
<organism evidence="9 10">
    <name type="scientific">Fredinandcohnia quinoae</name>
    <dbReference type="NCBI Taxonomy" id="2918902"/>
    <lineage>
        <taxon>Bacteria</taxon>
        <taxon>Bacillati</taxon>
        <taxon>Bacillota</taxon>
        <taxon>Bacilli</taxon>
        <taxon>Bacillales</taxon>
        <taxon>Bacillaceae</taxon>
        <taxon>Fredinandcohnia</taxon>
    </lineage>
</organism>
<feature type="transmembrane region" description="Helical" evidence="8">
    <location>
        <begin position="40"/>
        <end position="60"/>
    </location>
</feature>
<keyword evidence="3" id="KW-0813">Transport</keyword>
<dbReference type="InterPro" id="IPR004761">
    <property type="entry name" value="Spore_GerAB"/>
</dbReference>
<comment type="subcellular location">
    <subcellularLocation>
        <location evidence="1">Membrane</location>
        <topology evidence="1">Multi-pass membrane protein</topology>
    </subcellularLocation>
</comment>
<comment type="similarity">
    <text evidence="2">Belongs to the amino acid-polyamine-organocation (APC) superfamily. Spore germination protein (SGP) (TC 2.A.3.9) family.</text>
</comment>
<dbReference type="PANTHER" id="PTHR34975:SF2">
    <property type="entry name" value="SPORE GERMINATION PROTEIN A2"/>
    <property type="match status" value="1"/>
</dbReference>
<keyword evidence="5 8" id="KW-0812">Transmembrane</keyword>
<evidence type="ECO:0000256" key="2">
    <source>
        <dbReference type="ARBA" id="ARBA00007998"/>
    </source>
</evidence>